<accession>A0ACC1X7A5</accession>
<protein>
    <submittedName>
        <fullName evidence="1">Protein LONGIFOLIA like</fullName>
    </submittedName>
</protein>
<dbReference type="Proteomes" id="UP001164539">
    <property type="component" value="Chromosome 11"/>
</dbReference>
<dbReference type="EMBL" id="CM051404">
    <property type="protein sequence ID" value="KAJ4707285.1"/>
    <property type="molecule type" value="Genomic_DNA"/>
</dbReference>
<sequence length="194" mass="22603">MDVNHFFNSREPSFSSENDYNKLENMKHLDQDDMHINSAQDASIYDSTDLNHRYISEILLASVLEQTKARTRLPSDENKVLQESSKMWFSPSKLADKRSSGQQLLRDLCSEVDHLQANNSNCNLDDEDDILRSIMYEDLMHGAMDWTDGQSEISHLVLYVERLIFRDLISEIVRDETADLRGHPVRYCRQLFSK</sequence>
<evidence type="ECO:0000313" key="2">
    <source>
        <dbReference type="Proteomes" id="UP001164539"/>
    </source>
</evidence>
<name>A0ACC1X7A5_MELAZ</name>
<keyword evidence="2" id="KW-1185">Reference proteome</keyword>
<reference evidence="1 2" key="1">
    <citation type="journal article" date="2023" name="Science">
        <title>Complex scaffold remodeling in plant triterpene biosynthesis.</title>
        <authorList>
            <person name="De La Pena R."/>
            <person name="Hodgson H."/>
            <person name="Liu J.C."/>
            <person name="Stephenson M.J."/>
            <person name="Martin A.C."/>
            <person name="Owen C."/>
            <person name="Harkess A."/>
            <person name="Leebens-Mack J."/>
            <person name="Jimenez L.E."/>
            <person name="Osbourn A."/>
            <person name="Sattely E.S."/>
        </authorList>
    </citation>
    <scope>NUCLEOTIDE SEQUENCE [LARGE SCALE GENOMIC DNA]</scope>
    <source>
        <strain evidence="2">cv. JPN11</strain>
        <tissue evidence="1">Leaf</tissue>
    </source>
</reference>
<organism evidence="1 2">
    <name type="scientific">Melia azedarach</name>
    <name type="common">Chinaberry tree</name>
    <dbReference type="NCBI Taxonomy" id="155640"/>
    <lineage>
        <taxon>Eukaryota</taxon>
        <taxon>Viridiplantae</taxon>
        <taxon>Streptophyta</taxon>
        <taxon>Embryophyta</taxon>
        <taxon>Tracheophyta</taxon>
        <taxon>Spermatophyta</taxon>
        <taxon>Magnoliopsida</taxon>
        <taxon>eudicotyledons</taxon>
        <taxon>Gunneridae</taxon>
        <taxon>Pentapetalae</taxon>
        <taxon>rosids</taxon>
        <taxon>malvids</taxon>
        <taxon>Sapindales</taxon>
        <taxon>Meliaceae</taxon>
        <taxon>Melia</taxon>
    </lineage>
</organism>
<proteinExistence type="predicted"/>
<comment type="caution">
    <text evidence="1">The sequence shown here is derived from an EMBL/GenBank/DDBJ whole genome shotgun (WGS) entry which is preliminary data.</text>
</comment>
<evidence type="ECO:0000313" key="1">
    <source>
        <dbReference type="EMBL" id="KAJ4707285.1"/>
    </source>
</evidence>
<gene>
    <name evidence="1" type="ORF">OWV82_020829</name>
</gene>